<evidence type="ECO:0000313" key="3">
    <source>
        <dbReference type="Proteomes" id="UP000000991"/>
    </source>
</evidence>
<evidence type="ECO:0000313" key="4">
    <source>
        <dbReference type="Proteomes" id="UP000013923"/>
    </source>
</evidence>
<reference evidence="2 4" key="2">
    <citation type="submission" date="2009-10" db="EMBL/GenBank/DDBJ databases">
        <title>The Genome Sequence of Prochlorococcus phage P-SSM2.</title>
        <authorList>
            <consortium name="The Broad Institute Genome Sequencing Platform"/>
            <person name="Henn M.R."/>
            <person name="Sullivan M.S."/>
            <person name="Osburne M.S."/>
            <person name="Levin J."/>
            <person name="Malboeuf C."/>
            <person name="Casali M."/>
            <person name="Russ C."/>
            <person name="Lennon N."/>
            <person name="Chapman S.B."/>
            <person name="Erlich R."/>
            <person name="Young S.K."/>
            <person name="Koehrsen M."/>
            <person name="Yandava C."/>
            <person name="Zeng Q."/>
            <person name="Alvarado L."/>
            <person name="Anderson S."/>
            <person name="Berlin A."/>
            <person name="Borenstein D."/>
            <person name="Chen Z."/>
            <person name="Engels R."/>
            <person name="Freedman E."/>
            <person name="Gellesch M."/>
            <person name="Goldberg J."/>
            <person name="Green L."/>
            <person name="Griggs A."/>
            <person name="Gujja S."/>
            <person name="Heilman E.R."/>
            <person name="Heiman D."/>
            <person name="Hepburn T."/>
            <person name="Howarth C."/>
            <person name="Jen D."/>
            <person name="Larson L."/>
            <person name="Lewis B."/>
            <person name="Mehta T."/>
            <person name="Park D."/>
            <person name="Pearson M."/>
            <person name="Richards J."/>
            <person name="Rizzolo K."/>
            <person name="Roberts A."/>
            <person name="Ryan E."/>
            <person name="Saif S."/>
            <person name="Shea T."/>
            <person name="Shenoy N."/>
            <person name="Sisk P."/>
            <person name="Stolte C."/>
            <person name="Sykes S."/>
            <person name="Walk T."/>
            <person name="White J."/>
            <person name="Yu Q."/>
            <person name="Coleman M.L."/>
            <person name="Huang K.H."/>
            <person name="Weigele P.R."/>
            <person name="DeFrancesco A.S."/>
            <person name="Kern S.E."/>
            <person name="Thompson L.R."/>
            <person name="Fu R."/>
            <person name="Hombeck B."/>
            <person name="Chisholm S.W."/>
            <person name="Haas B."/>
            <person name="Nusbaum C."/>
            <person name="Birren B."/>
        </authorList>
    </citation>
    <scope>NUCLEOTIDE SEQUENCE [LARGE SCALE GENOMIC DNA]</scope>
    <source>
        <strain evidence="2">P-SSM2</strain>
    </source>
</reference>
<proteinExistence type="predicted"/>
<accession>Q58MV1</accession>
<name>Q58MV1_BPPRM</name>
<keyword evidence="3" id="KW-1185">Reference proteome</keyword>
<organismHost>
    <name type="scientific">Prochlorococcus</name>
    <dbReference type="NCBI Taxonomy" id="1218"/>
</organismHost>
<dbReference type="EMBL" id="GU071092">
    <property type="protein sequence ID" value="ACY75929.1"/>
    <property type="molecule type" value="Genomic_DNA"/>
</dbReference>
<evidence type="ECO:0000313" key="2">
    <source>
        <dbReference type="EMBL" id="ACY75929.1"/>
    </source>
</evidence>
<dbReference type="EMBL" id="AY939844">
    <property type="protein sequence ID" value="AAX44431.1"/>
    <property type="molecule type" value="Genomic_DNA"/>
</dbReference>
<reference evidence="1 3" key="3">
    <citation type="journal article" date="2010" name="Environ. Microbiol.">
        <title>Genomic analysis of oceanic cyanobacterial myoviruses compared with T4-like myoviruses from diverse hosts and environments.</title>
        <authorList>
            <person name="Sullivan M.B."/>
            <person name="Huang K.H."/>
            <person name="Ignacio-Espinoza J.C."/>
            <person name="Berlin A.M."/>
            <person name="Kelly L."/>
            <person name="Weigele P.R."/>
            <person name="DeFrancesco A.S."/>
            <person name="Kern S.E."/>
            <person name="Thompson L.R."/>
            <person name="Young S."/>
            <person name="Yandava C."/>
            <person name="Fu R."/>
            <person name="Krastins B."/>
            <person name="Chase M."/>
            <person name="Sarracino D."/>
            <person name="Osburne M.S."/>
            <person name="Henn M.R."/>
            <person name="Chisholm S.W."/>
        </authorList>
    </citation>
    <scope>NUCLEOTIDE SEQUENCE [LARGE SCALE GENOMIC DNA]</scope>
</reference>
<dbReference type="OrthoDB" id="40924at10239"/>
<organism evidence="1 3">
    <name type="scientific">Prochlorococcus phage P-SSM2</name>
    <dbReference type="NCBI Taxonomy" id="268746"/>
    <lineage>
        <taxon>Viruses</taxon>
        <taxon>Duplodnaviria</taxon>
        <taxon>Heunggongvirae</taxon>
        <taxon>Uroviricota</taxon>
        <taxon>Caudoviricetes</taxon>
        <taxon>Pantevenvirales</taxon>
        <taxon>Kyanoviridae</taxon>
        <taxon>Salacisavirus</taxon>
        <taxon>Salacisavirus pssm2</taxon>
    </lineage>
</organism>
<dbReference type="Proteomes" id="UP000000991">
    <property type="component" value="Segment"/>
</dbReference>
<evidence type="ECO:0000313" key="1">
    <source>
        <dbReference type="EMBL" id="AAX44431.1"/>
    </source>
</evidence>
<protein>
    <submittedName>
        <fullName evidence="1">Uncharacterized protein</fullName>
    </submittedName>
</protein>
<reference evidence="1 3" key="1">
    <citation type="journal article" date="2005" name="PLoS Biol.">
        <title>Three Prochlorococcus cyanophage genomes: signature features and ecological interpretations.</title>
        <authorList>
            <person name="Sullivan M.B."/>
            <person name="Coleman M.L."/>
            <person name="Weigele P."/>
            <person name="Rohwer F."/>
            <person name="Chisholm S.W."/>
        </authorList>
    </citation>
    <scope>NUCLEOTIDE SEQUENCE</scope>
</reference>
<sequence>MARGQKLKLTDIICRIISTDGEVDLSERIWMHNLCESNDEAKTMAGQMLCPDFYDPDGIDPAFY</sequence>
<gene>
    <name evidence="2" type="ORF">PCMG_00053</name>
    <name evidence="1" type="ORF">PSSM2_053</name>
</gene>
<dbReference type="GeneID" id="3294488"/>
<dbReference type="RefSeq" id="YP_214285.1">
    <property type="nucleotide sequence ID" value="NC_006883.2"/>
</dbReference>
<dbReference type="KEGG" id="vg:3294488"/>
<dbReference type="Proteomes" id="UP000013923">
    <property type="component" value="Genome"/>
</dbReference>